<dbReference type="KEGG" id="phs:C2L64_34960"/>
<sequence length="112" mass="11972">MRTSIIRGAVLIAALLLGACTSVGESASAKENLLSTAGFKTVPANELKELGVDSLPSGRIMKIKRGDVDVFLYRDANACACLLKGDEQAFQRYKSEKLERDFHPAGAVPAAF</sequence>
<feature type="signal peptide" evidence="1">
    <location>
        <begin position="1"/>
        <end position="29"/>
    </location>
</feature>
<gene>
    <name evidence="2" type="ORF">C2L64_34960</name>
    <name evidence="3" type="ORF">WQE_21811</name>
</gene>
<dbReference type="PROSITE" id="PS51257">
    <property type="entry name" value="PROKAR_LIPOPROTEIN"/>
    <property type="match status" value="1"/>
</dbReference>
<dbReference type="RefSeq" id="WP_007584649.1">
    <property type="nucleotide sequence ID" value="NZ_AKAU01000108.1"/>
</dbReference>
<reference evidence="3 4" key="1">
    <citation type="journal article" date="2012" name="J. Bacteriol.">
        <title>Draft Genome Sequence of the Soil Bacterium Burkholderia terrae Strain BS001, Which Interacts with Fungal Surface Structures.</title>
        <authorList>
            <person name="Nazir R."/>
            <person name="Hansen M.A."/>
            <person name="Sorensen S."/>
            <person name="van Elsas J.D."/>
        </authorList>
    </citation>
    <scope>NUCLEOTIDE SEQUENCE [LARGE SCALE GENOMIC DNA]</scope>
    <source>
        <strain evidence="3 4">BS001</strain>
    </source>
</reference>
<evidence type="ECO:0000256" key="1">
    <source>
        <dbReference type="SAM" id="SignalP"/>
    </source>
</evidence>
<dbReference type="GeneID" id="55533506"/>
<name>A0AAN1JGL0_9BURK</name>
<proteinExistence type="predicted"/>
<keyword evidence="4" id="KW-1185">Reference proteome</keyword>
<dbReference type="AlphaFoldDB" id="A0AAN1JGL0"/>
<reference evidence="2 5" key="2">
    <citation type="submission" date="2018-01" db="EMBL/GenBank/DDBJ databases">
        <title>Species boundaries and ecological features among Paraburkholderia terrae DSMZ17804T, P. hospita DSMZ17164T and P. caribensis DSMZ13236T.</title>
        <authorList>
            <person name="Pratama A.A."/>
        </authorList>
    </citation>
    <scope>NUCLEOTIDE SEQUENCE [LARGE SCALE GENOMIC DNA]</scope>
    <source>
        <strain evidence="2 5">DSM 17164</strain>
    </source>
</reference>
<feature type="chain" id="PRO_5043008623" description="Beta-barrel assembly machine subunit BamE" evidence="1">
    <location>
        <begin position="30"/>
        <end position="112"/>
    </location>
</feature>
<evidence type="ECO:0000313" key="2">
    <source>
        <dbReference type="EMBL" id="AUT73557.1"/>
    </source>
</evidence>
<evidence type="ECO:0000313" key="3">
    <source>
        <dbReference type="EMBL" id="EIM99056.1"/>
    </source>
</evidence>
<dbReference type="Proteomes" id="UP000004980">
    <property type="component" value="Unassembled WGS sequence"/>
</dbReference>
<evidence type="ECO:0000313" key="5">
    <source>
        <dbReference type="Proteomes" id="UP000236649"/>
    </source>
</evidence>
<evidence type="ECO:0000313" key="4">
    <source>
        <dbReference type="Proteomes" id="UP000004980"/>
    </source>
</evidence>
<protein>
    <recommendedName>
        <fullName evidence="6">Beta-barrel assembly machine subunit BamE</fullName>
    </recommendedName>
</protein>
<keyword evidence="1" id="KW-0732">Signal</keyword>
<evidence type="ECO:0008006" key="6">
    <source>
        <dbReference type="Google" id="ProtNLM"/>
    </source>
</evidence>
<dbReference type="EMBL" id="CP026107">
    <property type="protein sequence ID" value="AUT73557.1"/>
    <property type="molecule type" value="Genomic_DNA"/>
</dbReference>
<dbReference type="EMBL" id="AKAU01000108">
    <property type="protein sequence ID" value="EIM99056.1"/>
    <property type="molecule type" value="Genomic_DNA"/>
</dbReference>
<dbReference type="Proteomes" id="UP000236649">
    <property type="component" value="Chromosome 3"/>
</dbReference>
<accession>A0AAN1JGL0</accession>
<organism evidence="2 5">
    <name type="scientific">Paraburkholderia hospita</name>
    <dbReference type="NCBI Taxonomy" id="169430"/>
    <lineage>
        <taxon>Bacteria</taxon>
        <taxon>Pseudomonadati</taxon>
        <taxon>Pseudomonadota</taxon>
        <taxon>Betaproteobacteria</taxon>
        <taxon>Burkholderiales</taxon>
        <taxon>Burkholderiaceae</taxon>
        <taxon>Paraburkholderia</taxon>
    </lineage>
</organism>